<feature type="domain" description="F-box" evidence="1">
    <location>
        <begin position="37"/>
        <end position="72"/>
    </location>
</feature>
<dbReference type="SUPFAM" id="SSF75011">
    <property type="entry name" value="3-carboxy-cis,cis-mucoante lactonizing enzyme"/>
    <property type="match status" value="1"/>
</dbReference>
<gene>
    <name evidence="3" type="ORF">C4D60_Mb04t27000</name>
</gene>
<evidence type="ECO:0008006" key="5">
    <source>
        <dbReference type="Google" id="ProtNLM"/>
    </source>
</evidence>
<evidence type="ECO:0000313" key="4">
    <source>
        <dbReference type="Proteomes" id="UP000317650"/>
    </source>
</evidence>
<evidence type="ECO:0000259" key="1">
    <source>
        <dbReference type="Pfam" id="PF00646"/>
    </source>
</evidence>
<organism evidence="3 4">
    <name type="scientific">Musa balbisiana</name>
    <name type="common">Banana</name>
    <dbReference type="NCBI Taxonomy" id="52838"/>
    <lineage>
        <taxon>Eukaryota</taxon>
        <taxon>Viridiplantae</taxon>
        <taxon>Streptophyta</taxon>
        <taxon>Embryophyta</taxon>
        <taxon>Tracheophyta</taxon>
        <taxon>Spermatophyta</taxon>
        <taxon>Magnoliopsida</taxon>
        <taxon>Liliopsida</taxon>
        <taxon>Zingiberales</taxon>
        <taxon>Musaceae</taxon>
        <taxon>Musa</taxon>
    </lineage>
</organism>
<evidence type="ECO:0000313" key="3">
    <source>
        <dbReference type="EMBL" id="THU73832.1"/>
    </source>
</evidence>
<comment type="caution">
    <text evidence="3">The sequence shown here is derived from an EMBL/GenBank/DDBJ whole genome shotgun (WGS) entry which is preliminary data.</text>
</comment>
<dbReference type="Pfam" id="PF03478">
    <property type="entry name" value="Beta-prop_KIB1-4"/>
    <property type="match status" value="1"/>
</dbReference>
<dbReference type="InterPro" id="IPR001810">
    <property type="entry name" value="F-box_dom"/>
</dbReference>
<keyword evidence="4" id="KW-1185">Reference proteome</keyword>
<dbReference type="Pfam" id="PF00646">
    <property type="entry name" value="F-box"/>
    <property type="match status" value="1"/>
</dbReference>
<reference evidence="3 4" key="1">
    <citation type="journal article" date="2019" name="Nat. Plants">
        <title>Genome sequencing of Musa balbisiana reveals subgenome evolution and function divergence in polyploid bananas.</title>
        <authorList>
            <person name="Yao X."/>
        </authorList>
    </citation>
    <scope>NUCLEOTIDE SEQUENCE [LARGE SCALE GENOMIC DNA]</scope>
    <source>
        <strain evidence="4">cv. DH-PKW</strain>
        <tissue evidence="3">Leaves</tissue>
    </source>
</reference>
<accession>A0A4S8KEZ3</accession>
<name>A0A4S8KEZ3_MUSBA</name>
<dbReference type="PANTHER" id="PTHR33110:SF71">
    <property type="entry name" value="F-BOX_KELCH-REPEAT PROTEIN"/>
    <property type="match status" value="1"/>
</dbReference>
<dbReference type="InterPro" id="IPR005174">
    <property type="entry name" value="KIB1-4_b-propeller"/>
</dbReference>
<dbReference type="Gene3D" id="1.20.1280.50">
    <property type="match status" value="1"/>
</dbReference>
<evidence type="ECO:0000259" key="2">
    <source>
        <dbReference type="Pfam" id="PF03478"/>
    </source>
</evidence>
<dbReference type="PANTHER" id="PTHR33110">
    <property type="entry name" value="F-BOX/KELCH-REPEAT PROTEIN-RELATED"/>
    <property type="match status" value="1"/>
</dbReference>
<dbReference type="STRING" id="52838.A0A4S8KEZ3"/>
<proteinExistence type="predicted"/>
<dbReference type="EMBL" id="PYDT01000001">
    <property type="protein sequence ID" value="THU73832.1"/>
    <property type="molecule type" value="Genomic_DNA"/>
</dbReference>
<sequence>MDFVKRRRIASYTCKEEDQEEEEEEEEEGLDAKRRDWSSLTEPLLRSVLRRLDSLEDFFAFRGVCRSWRKLAAPTPDALSAQLPLILFTRFPAYTEAFYDLGRRRLYRAQLPWRVHSRRSVAYAHGHLITATDPPNSKLLLWNIFSESRIRLPKAPEPFRRVRLSSHPSDPSLDCIVVLFAKRSNVLQYCRVTDSLWTIRDWSMLRMVDDMIFLRDNRLYALTATMQLVVVDLAADPKLWLLGDGGGRAAEGHRERWLAESGGELMVLCHRFRGGFDVCRWDSGSCSWVEVRDLGGRTVFLGSMGFAGSIAAAGSGIRGNCIYYVSYRKDAWYVFSLEEQSVEVVHPDSPGLLRGQSPLDPVWNKESWPNFTILRAVIQPCSGTQFYSSSTSTSGVPSDRICQPRIFDWMHCKKQLSIRCVQWRWRRALKCDLRRCDAEGNTTIT</sequence>
<dbReference type="AlphaFoldDB" id="A0A4S8KEZ3"/>
<protein>
    <recommendedName>
        <fullName evidence="5">F-box domain-containing protein</fullName>
    </recommendedName>
</protein>
<dbReference type="InterPro" id="IPR036047">
    <property type="entry name" value="F-box-like_dom_sf"/>
</dbReference>
<dbReference type="SUPFAM" id="SSF81383">
    <property type="entry name" value="F-box domain"/>
    <property type="match status" value="1"/>
</dbReference>
<feature type="domain" description="KIB1-4 beta-propeller" evidence="2">
    <location>
        <begin position="98"/>
        <end position="330"/>
    </location>
</feature>
<dbReference type="Proteomes" id="UP000317650">
    <property type="component" value="Chromosome 4"/>
</dbReference>